<comment type="caution">
    <text evidence="2">The sequence shown here is derived from an EMBL/GenBank/DDBJ whole genome shotgun (WGS) entry which is preliminary data.</text>
</comment>
<accession>A0A6I1MP71</accession>
<feature type="transmembrane region" description="Helical" evidence="1">
    <location>
        <begin position="369"/>
        <end position="390"/>
    </location>
</feature>
<keyword evidence="1" id="KW-0472">Membrane</keyword>
<dbReference type="EMBL" id="WHJC01000296">
    <property type="protein sequence ID" value="MPQ44730.1"/>
    <property type="molecule type" value="Genomic_DNA"/>
</dbReference>
<evidence type="ECO:0000313" key="2">
    <source>
        <dbReference type="EMBL" id="MPQ44730.1"/>
    </source>
</evidence>
<gene>
    <name evidence="2" type="ORF">GBZ86_13385</name>
</gene>
<feature type="transmembrane region" description="Helical" evidence="1">
    <location>
        <begin position="307"/>
        <end position="326"/>
    </location>
</feature>
<feature type="transmembrane region" description="Helical" evidence="1">
    <location>
        <begin position="57"/>
        <end position="82"/>
    </location>
</feature>
<feature type="transmembrane region" description="Helical" evidence="1">
    <location>
        <begin position="94"/>
        <end position="121"/>
    </location>
</feature>
<proteinExistence type="predicted"/>
<feature type="transmembrane region" description="Helical" evidence="1">
    <location>
        <begin position="192"/>
        <end position="210"/>
    </location>
</feature>
<feature type="transmembrane region" description="Helical" evidence="1">
    <location>
        <begin position="160"/>
        <end position="180"/>
    </location>
</feature>
<feature type="transmembrane region" description="Helical" evidence="1">
    <location>
        <begin position="12"/>
        <end position="33"/>
    </location>
</feature>
<dbReference type="Proteomes" id="UP000430345">
    <property type="component" value="Unassembled WGS sequence"/>
</dbReference>
<feature type="transmembrane region" description="Helical" evidence="1">
    <location>
        <begin position="396"/>
        <end position="417"/>
    </location>
</feature>
<sequence>MRSDYLLLRKKIETAYIIHVILYILLIIFAFFANSPTEILSGLIKIIINSDILITDYIYLAGIGATFINLSLLGLLCIYFFIHFNCKASGRTIMALWLLTGFAMFGKNIFNVWPILIGVWLYSKFKDEPLSKYIVTAILGTSLAPTVSLFSFFSGVHIMLGLLIGFLVGICIGFILPPIAEHCINVHFGFNLYNIGFAGGIIAMAVTSLLRAVGHDFDIRLLWYSGNNTIFALIMFGISIYFIFCSLIIGKDRKKIFSDFKSINNSHGKMPSDFFFNYNSSCYFNMGLLGLISTSFVLLIKGDLNGPTMGAIFTMIGFGCFGKNIINVIPVMIGASLAAIVSISAINSPSTVVAIMFSTGLAPISGYFGWKYGIIAGFIHVFIVSNVGYMHGGLNLYNNGLACGFVAMLMIPVIASIKNIDLKIFR</sequence>
<organism evidence="2 3">
    <name type="scientific">Clostridium tarantellae</name>
    <dbReference type="NCBI Taxonomy" id="39493"/>
    <lineage>
        <taxon>Bacteria</taxon>
        <taxon>Bacillati</taxon>
        <taxon>Bacillota</taxon>
        <taxon>Clostridia</taxon>
        <taxon>Eubacteriales</taxon>
        <taxon>Clostridiaceae</taxon>
        <taxon>Clostridium</taxon>
    </lineage>
</organism>
<keyword evidence="1" id="KW-1133">Transmembrane helix</keyword>
<feature type="transmembrane region" description="Helical" evidence="1">
    <location>
        <begin position="332"/>
        <end position="357"/>
    </location>
</feature>
<reference evidence="2 3" key="1">
    <citation type="submission" date="2019-10" db="EMBL/GenBank/DDBJ databases">
        <title>The Genome Sequence of Clostridium tarantellae Isolated from Fish Brain.</title>
        <authorList>
            <person name="Bano L."/>
            <person name="Kiel M."/>
            <person name="Sales G."/>
            <person name="Doxey A.C."/>
            <person name="Mansfield M.J."/>
            <person name="Schiavone M."/>
            <person name="Rossetto O."/>
            <person name="Pirazzini M."/>
            <person name="Dobrindt U."/>
            <person name="Montecucco C."/>
        </authorList>
    </citation>
    <scope>NUCLEOTIDE SEQUENCE [LARGE SCALE GENOMIC DNA]</scope>
    <source>
        <strain evidence="2 3">DSM 3997</strain>
    </source>
</reference>
<protein>
    <submittedName>
        <fullName evidence="2">DUF1576 domain-containing protein</fullName>
    </submittedName>
</protein>
<dbReference type="OrthoDB" id="9776502at2"/>
<feature type="transmembrane region" description="Helical" evidence="1">
    <location>
        <begin position="283"/>
        <end position="300"/>
    </location>
</feature>
<evidence type="ECO:0000313" key="3">
    <source>
        <dbReference type="Proteomes" id="UP000430345"/>
    </source>
</evidence>
<keyword evidence="3" id="KW-1185">Reference proteome</keyword>
<dbReference type="AlphaFoldDB" id="A0A6I1MP71"/>
<keyword evidence="1" id="KW-0812">Transmembrane</keyword>
<dbReference type="RefSeq" id="WP_152891444.1">
    <property type="nucleotide sequence ID" value="NZ_WHJC01000296.1"/>
</dbReference>
<feature type="transmembrane region" description="Helical" evidence="1">
    <location>
        <begin position="230"/>
        <end position="249"/>
    </location>
</feature>
<dbReference type="Pfam" id="PF07613">
    <property type="entry name" value="DUF1576"/>
    <property type="match status" value="2"/>
</dbReference>
<name>A0A6I1MP71_9CLOT</name>
<dbReference type="InterPro" id="IPR011470">
    <property type="entry name" value="DUF1576"/>
</dbReference>
<evidence type="ECO:0000256" key="1">
    <source>
        <dbReference type="SAM" id="Phobius"/>
    </source>
</evidence>